<keyword evidence="1" id="KW-1133">Transmembrane helix</keyword>
<sequence length="60" mass="6196">MSQKVLLELIAIIVLVLTFALAAVLGSVWPVWLAILVASPIGLIAVGVTGAAMAKAVQRQ</sequence>
<keyword evidence="1" id="KW-0812">Transmembrane</keyword>
<organism evidence="2 3">
    <name type="scientific">Arthrobacter phage Emotion</name>
    <dbReference type="NCBI Taxonomy" id="3038361"/>
    <lineage>
        <taxon>Viruses</taxon>
        <taxon>Duplodnaviria</taxon>
        <taxon>Heunggongvirae</taxon>
        <taxon>Uroviricota</taxon>
        <taxon>Caudoviricetes</taxon>
        <taxon>Casidaviridae</taxon>
        <taxon>Emotionvirus</taxon>
        <taxon>Emotionvirus emotion</taxon>
    </lineage>
</organism>
<evidence type="ECO:0000313" key="2">
    <source>
        <dbReference type="EMBL" id="WGH21385.1"/>
    </source>
</evidence>
<dbReference type="Proteomes" id="UP001240749">
    <property type="component" value="Segment"/>
</dbReference>
<evidence type="ECO:0000313" key="3">
    <source>
        <dbReference type="Proteomes" id="UP001240749"/>
    </source>
</evidence>
<keyword evidence="1" id="KW-0472">Membrane</keyword>
<name>A0AA49IJY5_9CAUD</name>
<protein>
    <submittedName>
        <fullName evidence="2">Membrane protein</fullName>
    </submittedName>
</protein>
<gene>
    <name evidence="2" type="primary">36</name>
    <name evidence="2" type="ORF">SEA_EMOTION_36</name>
</gene>
<reference evidence="2" key="1">
    <citation type="submission" date="2023-03" db="EMBL/GenBank/DDBJ databases">
        <authorList>
            <person name="Barcik Weissman S.N."/>
            <person name="Chang S."/>
            <person name="Chen D.A."/>
            <person name="Chew B."/>
            <person name="De Jesus J.L."/>
            <person name="Han M.T."/>
            <person name="Hsu T.-Y."/>
            <person name="Rivera W."/>
            <person name="Vu T.L."/>
            <person name="Garza D.R."/>
            <person name="Stephenson J.C."/>
            <person name="Zorawik M."/>
            <person name="Reddi K."/>
            <person name="Freise A.C."/>
            <person name="Furlong K.P."/>
            <person name="Rudner A.D."/>
            <person name="Beyer A.R."/>
            <person name="Chong R.A."/>
            <person name="Edgington N.P."/>
            <person name="Garcia Costas A.M."/>
            <person name="Gibb B.P."/>
            <person name="Klyczek K.K."/>
            <person name="Swerdlow S.J."/>
            <person name="Russell D.A."/>
            <person name="Jacobs-Sera D."/>
            <person name="Hatfull G.F."/>
        </authorList>
    </citation>
    <scope>NUCLEOTIDE SEQUENCE</scope>
</reference>
<proteinExistence type="predicted"/>
<dbReference type="EMBL" id="OQ709216">
    <property type="protein sequence ID" value="WGH21385.1"/>
    <property type="molecule type" value="Genomic_DNA"/>
</dbReference>
<feature type="transmembrane region" description="Helical" evidence="1">
    <location>
        <begin position="32"/>
        <end position="54"/>
    </location>
</feature>
<keyword evidence="3" id="KW-1185">Reference proteome</keyword>
<evidence type="ECO:0000256" key="1">
    <source>
        <dbReference type="SAM" id="Phobius"/>
    </source>
</evidence>
<accession>A0AA49IJY5</accession>